<dbReference type="EMBL" id="CP036275">
    <property type="protein sequence ID" value="QDU40205.1"/>
    <property type="molecule type" value="Genomic_DNA"/>
</dbReference>
<evidence type="ECO:0000256" key="6">
    <source>
        <dbReference type="ARBA" id="ARBA00023065"/>
    </source>
</evidence>
<sequence>MDQELEQTRRILAQRSRYPHRTQALRWVDGAAQVVGVVSVAVGHGLRNVEAYPWAFELIAVLAMASVSGGILARYRWSLRRPSFFSRHRPEVVAAALWSAGVLLAVIFGPLLPFDESVNNSRWLAITRLSEFLIVAYALAGAIRGIRRIAARGTNPALLLVGSFVVLVALGTAALMLPRARQDTADDPDPGGAPFLVALFTSTSASCVTGLTVVDTRTYWSGFGQTVILVLFQIGGLGIMTFGGFFAVAAGRSIQLREYATLRDLLASEPMGDLRRLVLAILGFTLSCELIGAVLLWGLWPEHPWPQRLFLSLFHSVSAFCNAGFALTENSFVGMADRWQVWGALSGLIILGGFGFPSLHQLVTTIPLQRLFIPFLYFREPVHQSRRASLTSRLVLVTTIVLLAGGTLGIYMLEHSVPQSDSELISLADAWFQSVTFRTAGFNTVDLGELQPTSKLLAIALMFIGASPGSTGGGVKTVVFAITVLSVISIVRDRPNLECMHRTIPTSVANRALGILFLALATLMTVTMLLVFFEQRPGLFMDHLFEAASAVGTVGVSTTVTLPDQTVTSTTQSLSSASRVVIIVAMFLGRVGPLTFLLGMAGSPSPAEYSYPAERVTLG</sequence>
<feature type="transmembrane region" description="Helical" evidence="8">
    <location>
        <begin position="274"/>
        <end position="297"/>
    </location>
</feature>
<feature type="transmembrane region" description="Helical" evidence="8">
    <location>
        <begin position="473"/>
        <end position="491"/>
    </location>
</feature>
<keyword evidence="3" id="KW-1003">Cell membrane</keyword>
<evidence type="ECO:0000256" key="4">
    <source>
        <dbReference type="ARBA" id="ARBA00022692"/>
    </source>
</evidence>
<evidence type="ECO:0000256" key="1">
    <source>
        <dbReference type="ARBA" id="ARBA00004651"/>
    </source>
</evidence>
<protein>
    <submittedName>
        <fullName evidence="9">Ktr system potassium uptake protein B</fullName>
    </submittedName>
</protein>
<proteinExistence type="predicted"/>
<accession>A0A517ZCL7</accession>
<evidence type="ECO:0000256" key="7">
    <source>
        <dbReference type="ARBA" id="ARBA00023136"/>
    </source>
</evidence>
<feature type="transmembrane region" description="Helical" evidence="8">
    <location>
        <begin position="339"/>
        <end position="359"/>
    </location>
</feature>
<evidence type="ECO:0000256" key="3">
    <source>
        <dbReference type="ARBA" id="ARBA00022475"/>
    </source>
</evidence>
<dbReference type="PANTHER" id="PTHR32024">
    <property type="entry name" value="TRK SYSTEM POTASSIUM UPTAKE PROTEIN TRKG-RELATED"/>
    <property type="match status" value="1"/>
</dbReference>
<organism evidence="9 10">
    <name type="scientific">Maioricimonas rarisocia</name>
    <dbReference type="NCBI Taxonomy" id="2528026"/>
    <lineage>
        <taxon>Bacteria</taxon>
        <taxon>Pseudomonadati</taxon>
        <taxon>Planctomycetota</taxon>
        <taxon>Planctomycetia</taxon>
        <taxon>Planctomycetales</taxon>
        <taxon>Planctomycetaceae</taxon>
        <taxon>Maioricimonas</taxon>
    </lineage>
</organism>
<keyword evidence="5 8" id="KW-1133">Transmembrane helix</keyword>
<dbReference type="GO" id="GO:0005886">
    <property type="term" value="C:plasma membrane"/>
    <property type="evidence" value="ECO:0007669"/>
    <property type="project" value="UniProtKB-SubCell"/>
</dbReference>
<keyword evidence="6" id="KW-0406">Ion transport</keyword>
<feature type="transmembrane region" description="Helical" evidence="8">
    <location>
        <begin position="24"/>
        <end position="46"/>
    </location>
</feature>
<evidence type="ECO:0000313" key="9">
    <source>
        <dbReference type="EMBL" id="QDU40205.1"/>
    </source>
</evidence>
<evidence type="ECO:0000313" key="10">
    <source>
        <dbReference type="Proteomes" id="UP000320496"/>
    </source>
</evidence>
<evidence type="ECO:0000256" key="2">
    <source>
        <dbReference type="ARBA" id="ARBA00022448"/>
    </source>
</evidence>
<feature type="transmembrane region" description="Helical" evidence="8">
    <location>
        <begin position="52"/>
        <end position="72"/>
    </location>
</feature>
<feature type="transmembrane region" description="Helical" evidence="8">
    <location>
        <begin position="123"/>
        <end position="143"/>
    </location>
</feature>
<feature type="transmembrane region" description="Helical" evidence="8">
    <location>
        <begin position="92"/>
        <end position="111"/>
    </location>
</feature>
<dbReference type="GO" id="GO:0030001">
    <property type="term" value="P:metal ion transport"/>
    <property type="evidence" value="ECO:0007669"/>
    <property type="project" value="UniProtKB-ARBA"/>
</dbReference>
<reference evidence="9 10" key="1">
    <citation type="submission" date="2019-02" db="EMBL/GenBank/DDBJ databases">
        <title>Deep-cultivation of Planctomycetes and their phenomic and genomic characterization uncovers novel biology.</title>
        <authorList>
            <person name="Wiegand S."/>
            <person name="Jogler M."/>
            <person name="Boedeker C."/>
            <person name="Pinto D."/>
            <person name="Vollmers J."/>
            <person name="Rivas-Marin E."/>
            <person name="Kohn T."/>
            <person name="Peeters S.H."/>
            <person name="Heuer A."/>
            <person name="Rast P."/>
            <person name="Oberbeckmann S."/>
            <person name="Bunk B."/>
            <person name="Jeske O."/>
            <person name="Meyerdierks A."/>
            <person name="Storesund J.E."/>
            <person name="Kallscheuer N."/>
            <person name="Luecker S."/>
            <person name="Lage O.M."/>
            <person name="Pohl T."/>
            <person name="Merkel B.J."/>
            <person name="Hornburger P."/>
            <person name="Mueller R.-W."/>
            <person name="Bruemmer F."/>
            <person name="Labrenz M."/>
            <person name="Spormann A.M."/>
            <person name="Op den Camp H."/>
            <person name="Overmann J."/>
            <person name="Amann R."/>
            <person name="Jetten M.S.M."/>
            <person name="Mascher T."/>
            <person name="Medema M.H."/>
            <person name="Devos D.P."/>
            <person name="Kaster A.-K."/>
            <person name="Ovreas L."/>
            <person name="Rohde M."/>
            <person name="Galperin M.Y."/>
            <person name="Jogler C."/>
        </authorList>
    </citation>
    <scope>NUCLEOTIDE SEQUENCE [LARGE SCALE GENOMIC DNA]</scope>
    <source>
        <strain evidence="9 10">Mal4</strain>
    </source>
</reference>
<evidence type="ECO:0000256" key="8">
    <source>
        <dbReference type="SAM" id="Phobius"/>
    </source>
</evidence>
<keyword evidence="7 8" id="KW-0472">Membrane</keyword>
<dbReference type="RefSeq" id="WP_197443698.1">
    <property type="nucleotide sequence ID" value="NZ_CP036275.1"/>
</dbReference>
<gene>
    <name evidence="9" type="primary">ktrB</name>
    <name evidence="9" type="ORF">Mal4_45600</name>
</gene>
<name>A0A517ZCL7_9PLAN</name>
<dbReference type="PANTHER" id="PTHR32024:SF1">
    <property type="entry name" value="KTR SYSTEM POTASSIUM UPTAKE PROTEIN B"/>
    <property type="match status" value="1"/>
</dbReference>
<keyword evidence="4 8" id="KW-0812">Transmembrane</keyword>
<dbReference type="Pfam" id="PF02386">
    <property type="entry name" value="TrkH"/>
    <property type="match status" value="1"/>
</dbReference>
<dbReference type="AlphaFoldDB" id="A0A517ZCL7"/>
<feature type="transmembrane region" description="Helical" evidence="8">
    <location>
        <begin position="580"/>
        <end position="601"/>
    </location>
</feature>
<feature type="transmembrane region" description="Helical" evidence="8">
    <location>
        <begin position="394"/>
        <end position="413"/>
    </location>
</feature>
<evidence type="ECO:0000256" key="5">
    <source>
        <dbReference type="ARBA" id="ARBA00022989"/>
    </source>
</evidence>
<feature type="transmembrane region" description="Helical" evidence="8">
    <location>
        <begin position="309"/>
        <end position="327"/>
    </location>
</feature>
<keyword evidence="10" id="KW-1185">Reference proteome</keyword>
<feature type="transmembrane region" description="Helical" evidence="8">
    <location>
        <begin position="226"/>
        <end position="254"/>
    </location>
</feature>
<feature type="transmembrane region" description="Helical" evidence="8">
    <location>
        <begin position="155"/>
        <end position="175"/>
    </location>
</feature>
<feature type="transmembrane region" description="Helical" evidence="8">
    <location>
        <begin position="195"/>
        <end position="214"/>
    </location>
</feature>
<feature type="transmembrane region" description="Helical" evidence="8">
    <location>
        <begin position="512"/>
        <end position="533"/>
    </location>
</feature>
<dbReference type="InterPro" id="IPR003445">
    <property type="entry name" value="Cat_transpt"/>
</dbReference>
<comment type="subcellular location">
    <subcellularLocation>
        <location evidence="1">Cell membrane</location>
        <topology evidence="1">Multi-pass membrane protein</topology>
    </subcellularLocation>
</comment>
<dbReference type="Proteomes" id="UP000320496">
    <property type="component" value="Chromosome"/>
</dbReference>
<dbReference type="KEGG" id="mri:Mal4_45600"/>
<dbReference type="GO" id="GO:0008324">
    <property type="term" value="F:monoatomic cation transmembrane transporter activity"/>
    <property type="evidence" value="ECO:0007669"/>
    <property type="project" value="InterPro"/>
</dbReference>
<keyword evidence="2" id="KW-0813">Transport</keyword>